<dbReference type="PANTHER" id="PTHR33603">
    <property type="entry name" value="METHYLTRANSFERASE"/>
    <property type="match status" value="1"/>
</dbReference>
<evidence type="ECO:0000256" key="2">
    <source>
        <dbReference type="ARBA" id="ARBA00022679"/>
    </source>
</evidence>
<evidence type="ECO:0000256" key="1">
    <source>
        <dbReference type="ARBA" id="ARBA00022603"/>
    </source>
</evidence>
<dbReference type="Proteomes" id="UP000241788">
    <property type="component" value="Unassembled WGS sequence"/>
</dbReference>
<feature type="binding site" evidence="5">
    <location>
        <position position="93"/>
    </location>
    <ligand>
        <name>S-adenosyl-L-methionine</name>
        <dbReference type="ChEBI" id="CHEBI:59789"/>
    </ligand>
</feature>
<gene>
    <name evidence="5" type="primary">rlmH</name>
    <name evidence="7" type="ORF">SAMN05421546_0454</name>
</gene>
<dbReference type="GO" id="GO:0005737">
    <property type="term" value="C:cytoplasm"/>
    <property type="evidence" value="ECO:0007669"/>
    <property type="project" value="UniProtKB-SubCell"/>
</dbReference>
<dbReference type="Gene3D" id="3.40.1280.10">
    <property type="match status" value="1"/>
</dbReference>
<dbReference type="PIRSF" id="PIRSF004505">
    <property type="entry name" value="MT_bac"/>
    <property type="match status" value="1"/>
</dbReference>
<dbReference type="EC" id="2.1.1.177" evidence="5"/>
<evidence type="ECO:0000256" key="3">
    <source>
        <dbReference type="ARBA" id="ARBA00022691"/>
    </source>
</evidence>
<dbReference type="InterPro" id="IPR029028">
    <property type="entry name" value="Alpha/beta_knot_MTases"/>
</dbReference>
<dbReference type="Pfam" id="PF02590">
    <property type="entry name" value="SPOUT_MTase"/>
    <property type="match status" value="1"/>
</dbReference>
<dbReference type="SUPFAM" id="SSF75217">
    <property type="entry name" value="alpha/beta knot"/>
    <property type="match status" value="1"/>
</dbReference>
<comment type="function">
    <text evidence="5">Specifically methylates the pseudouridine at position 1915 (m3Psi1915) in 23S rRNA.</text>
</comment>
<feature type="region of interest" description="Disordered" evidence="6">
    <location>
        <begin position="1"/>
        <end position="23"/>
    </location>
</feature>
<dbReference type="InterPro" id="IPR003742">
    <property type="entry name" value="RlmH-like"/>
</dbReference>
<keyword evidence="8" id="KW-1185">Reference proteome</keyword>
<keyword evidence="5" id="KW-0963">Cytoplasm</keyword>
<dbReference type="NCBIfam" id="TIGR00246">
    <property type="entry name" value="tRNA_RlmH_YbeA"/>
    <property type="match status" value="1"/>
</dbReference>
<dbReference type="CDD" id="cd18081">
    <property type="entry name" value="RlmH-like"/>
    <property type="match status" value="1"/>
</dbReference>
<comment type="similarity">
    <text evidence="4 5">Belongs to the RNA methyltransferase RlmH family.</text>
</comment>
<sequence length="176" mass="19669">MSRRATARPTPKTRSERSPRMKAKLVAVGERPPGWVAEGFSEYQKRLSHGLPLELDEVTPGIRGKGRDAVRAMHDEGERVLAALPKGAWVVALDGRGKTWSSEQLAERMEHWRGQGRDLAFLIGGPEGHAPDVLARADERWSLGPLTLPHMLVRLVLAEQLYRAMSMLSNHPYHRA</sequence>
<comment type="catalytic activity">
    <reaction evidence="5">
        <text>pseudouridine(1915) in 23S rRNA + S-adenosyl-L-methionine = N(3)-methylpseudouridine(1915) in 23S rRNA + S-adenosyl-L-homocysteine + H(+)</text>
        <dbReference type="Rhea" id="RHEA:42752"/>
        <dbReference type="Rhea" id="RHEA-COMP:10221"/>
        <dbReference type="Rhea" id="RHEA-COMP:10222"/>
        <dbReference type="ChEBI" id="CHEBI:15378"/>
        <dbReference type="ChEBI" id="CHEBI:57856"/>
        <dbReference type="ChEBI" id="CHEBI:59789"/>
        <dbReference type="ChEBI" id="CHEBI:65314"/>
        <dbReference type="ChEBI" id="CHEBI:74486"/>
        <dbReference type="EC" id="2.1.1.177"/>
    </reaction>
</comment>
<evidence type="ECO:0000256" key="6">
    <source>
        <dbReference type="SAM" id="MobiDB-lite"/>
    </source>
</evidence>
<feature type="binding site" evidence="5">
    <location>
        <begin position="143"/>
        <end position="148"/>
    </location>
    <ligand>
        <name>S-adenosyl-L-methionine</name>
        <dbReference type="ChEBI" id="CHEBI:59789"/>
    </ligand>
</feature>
<name>A0A1N6P1P9_9GAMM</name>
<keyword evidence="1 5" id="KW-0489">Methyltransferase</keyword>
<proteinExistence type="inferred from homology"/>
<evidence type="ECO:0000256" key="4">
    <source>
        <dbReference type="ARBA" id="ARBA00038303"/>
    </source>
</evidence>
<evidence type="ECO:0000256" key="5">
    <source>
        <dbReference type="HAMAP-Rule" id="MF_00658"/>
    </source>
</evidence>
<comment type="subcellular location">
    <subcellularLocation>
        <location evidence="5">Cytoplasm</location>
    </subcellularLocation>
</comment>
<keyword evidence="5" id="KW-0698">rRNA processing</keyword>
<evidence type="ECO:0000313" key="7">
    <source>
        <dbReference type="EMBL" id="SIP98177.1"/>
    </source>
</evidence>
<dbReference type="GO" id="GO:0070038">
    <property type="term" value="F:rRNA (pseudouridine-N3-)-methyltransferase activity"/>
    <property type="evidence" value="ECO:0007669"/>
    <property type="project" value="UniProtKB-UniRule"/>
</dbReference>
<keyword evidence="3 5" id="KW-0949">S-adenosyl-L-methionine</keyword>
<dbReference type="PANTHER" id="PTHR33603:SF1">
    <property type="entry name" value="RIBOSOMAL RNA LARGE SUBUNIT METHYLTRANSFERASE H"/>
    <property type="match status" value="1"/>
</dbReference>
<dbReference type="AlphaFoldDB" id="A0A1N6P1P9"/>
<dbReference type="HAMAP" id="MF_00658">
    <property type="entry name" value="23SrRNA_methyltr_H"/>
    <property type="match status" value="1"/>
</dbReference>
<organism evidence="7 8">
    <name type="scientific">Solilutibacter tolerans</name>
    <dbReference type="NCBI Taxonomy" id="1604334"/>
    <lineage>
        <taxon>Bacteria</taxon>
        <taxon>Pseudomonadati</taxon>
        <taxon>Pseudomonadota</taxon>
        <taxon>Gammaproteobacteria</taxon>
        <taxon>Lysobacterales</taxon>
        <taxon>Lysobacteraceae</taxon>
        <taxon>Solilutibacter</taxon>
    </lineage>
</organism>
<reference evidence="8" key="1">
    <citation type="submission" date="2017-01" db="EMBL/GenBank/DDBJ databases">
        <authorList>
            <person name="Varghese N."/>
            <person name="Submissions S."/>
        </authorList>
    </citation>
    <scope>NUCLEOTIDE SEQUENCE [LARGE SCALE GENOMIC DNA]</scope>
    <source>
        <strain evidence="8">UM1</strain>
    </source>
</reference>
<dbReference type="NCBIfam" id="NF000986">
    <property type="entry name" value="PRK00103.1-4"/>
    <property type="match status" value="1"/>
</dbReference>
<dbReference type="STRING" id="1604334.SAMN05421546_0454"/>
<feature type="binding site" evidence="5">
    <location>
        <position position="124"/>
    </location>
    <ligand>
        <name>S-adenosyl-L-methionine</name>
        <dbReference type="ChEBI" id="CHEBI:59789"/>
    </ligand>
</feature>
<keyword evidence="2 5" id="KW-0808">Transferase</keyword>
<dbReference type="InterPro" id="IPR029026">
    <property type="entry name" value="tRNA_m1G_MTases_N"/>
</dbReference>
<accession>A0A1N6P1P9</accession>
<dbReference type="EMBL" id="FTLW01000001">
    <property type="protein sequence ID" value="SIP98177.1"/>
    <property type="molecule type" value="Genomic_DNA"/>
</dbReference>
<evidence type="ECO:0000313" key="8">
    <source>
        <dbReference type="Proteomes" id="UP000241788"/>
    </source>
</evidence>
<comment type="subunit">
    <text evidence="5">Homodimer.</text>
</comment>
<protein>
    <recommendedName>
        <fullName evidence="5">Ribosomal RNA large subunit methyltransferase H</fullName>
        <ecNumber evidence="5">2.1.1.177</ecNumber>
    </recommendedName>
    <alternativeName>
        <fullName evidence="5">23S rRNA (pseudouridine1915-N3)-methyltransferase</fullName>
    </alternativeName>
    <alternativeName>
        <fullName evidence="5">23S rRNA m3Psi1915 methyltransferase</fullName>
    </alternativeName>
    <alternativeName>
        <fullName evidence="5">rRNA (pseudouridine-N3-)-methyltransferase RlmH</fullName>
    </alternativeName>
</protein>